<dbReference type="Gene3D" id="3.30.160.250">
    <property type="match status" value="1"/>
</dbReference>
<dbReference type="STRING" id="39841.SAMN05660836_01536"/>
<organism evidence="1 2">
    <name type="scientific">Thermodesulforhabdus norvegica</name>
    <dbReference type="NCBI Taxonomy" id="39841"/>
    <lineage>
        <taxon>Bacteria</taxon>
        <taxon>Pseudomonadati</taxon>
        <taxon>Thermodesulfobacteriota</taxon>
        <taxon>Syntrophobacteria</taxon>
        <taxon>Syntrophobacterales</taxon>
        <taxon>Thermodesulforhabdaceae</taxon>
        <taxon>Thermodesulforhabdus</taxon>
    </lineage>
</organism>
<accession>A0A1I4TUT5</accession>
<dbReference type="AlphaFoldDB" id="A0A1I4TUT5"/>
<reference evidence="2" key="1">
    <citation type="submission" date="2016-10" db="EMBL/GenBank/DDBJ databases">
        <authorList>
            <person name="Varghese N."/>
            <person name="Submissions S."/>
        </authorList>
    </citation>
    <scope>NUCLEOTIDE SEQUENCE [LARGE SCALE GENOMIC DNA]</scope>
    <source>
        <strain evidence="2">DSM 9990</strain>
    </source>
</reference>
<dbReference type="EMBL" id="FOUU01000004">
    <property type="protein sequence ID" value="SFM80464.1"/>
    <property type="molecule type" value="Genomic_DNA"/>
</dbReference>
<evidence type="ECO:0000313" key="1">
    <source>
        <dbReference type="EMBL" id="SFM80464.1"/>
    </source>
</evidence>
<name>A0A1I4TUT5_9BACT</name>
<dbReference type="OrthoDB" id="8548685at2"/>
<sequence length="89" mass="10116">MKWKVVYRAEFFREGDLYVGVVPELDVSSYGESLDEARASLQEAVEAFLEECERMGTLEEVMEEAGFVRRGDTWLPRQPVAAELLTVGQ</sequence>
<proteinExistence type="predicted"/>
<dbReference type="InterPro" id="IPR035069">
    <property type="entry name" value="TTHA1013/TTHA0281-like"/>
</dbReference>
<protein>
    <recommendedName>
        <fullName evidence="3">Type II toxin-antitoxin system HicB family antitoxin</fullName>
    </recommendedName>
</protein>
<evidence type="ECO:0000313" key="2">
    <source>
        <dbReference type="Proteomes" id="UP000199611"/>
    </source>
</evidence>
<evidence type="ECO:0008006" key="3">
    <source>
        <dbReference type="Google" id="ProtNLM"/>
    </source>
</evidence>
<gene>
    <name evidence="1" type="ORF">SAMN05660836_01536</name>
</gene>
<dbReference type="SUPFAM" id="SSF143100">
    <property type="entry name" value="TTHA1013/TTHA0281-like"/>
    <property type="match status" value="1"/>
</dbReference>
<keyword evidence="2" id="KW-1185">Reference proteome</keyword>
<dbReference type="Proteomes" id="UP000199611">
    <property type="component" value="Unassembled WGS sequence"/>
</dbReference>